<keyword evidence="4" id="KW-1185">Reference proteome</keyword>
<organism evidence="3 4">
    <name type="scientific">Stylonychia lemnae</name>
    <name type="common">Ciliate</name>
    <dbReference type="NCBI Taxonomy" id="5949"/>
    <lineage>
        <taxon>Eukaryota</taxon>
        <taxon>Sar</taxon>
        <taxon>Alveolata</taxon>
        <taxon>Ciliophora</taxon>
        <taxon>Intramacronucleata</taxon>
        <taxon>Spirotrichea</taxon>
        <taxon>Stichotrichia</taxon>
        <taxon>Sporadotrichida</taxon>
        <taxon>Oxytrichidae</taxon>
        <taxon>Stylonychinae</taxon>
        <taxon>Stylonychia</taxon>
    </lineage>
</organism>
<protein>
    <submittedName>
        <fullName evidence="3">Plant adhesion molecule 1</fullName>
    </submittedName>
</protein>
<dbReference type="Gene3D" id="1.10.472.80">
    <property type="entry name" value="Ypt/Rab-GAP domain of gyp1p, domain 3"/>
    <property type="match status" value="1"/>
</dbReference>
<dbReference type="SUPFAM" id="SSF47923">
    <property type="entry name" value="Ypt/Rab-GAP domain of gyp1p"/>
    <property type="match status" value="2"/>
</dbReference>
<evidence type="ECO:0000313" key="3">
    <source>
        <dbReference type="EMBL" id="CDW90532.1"/>
    </source>
</evidence>
<gene>
    <name evidence="3" type="primary">Contig11770.g12583</name>
    <name evidence="3" type="ORF">STYLEM_19676</name>
</gene>
<dbReference type="InParanoid" id="A0A078BB98"/>
<dbReference type="Pfam" id="PF00566">
    <property type="entry name" value="RabGAP-TBC"/>
    <property type="match status" value="1"/>
</dbReference>
<dbReference type="FunFam" id="1.10.8.270:FF:000016">
    <property type="entry name" value="TBC1 domain family member 2A"/>
    <property type="match status" value="1"/>
</dbReference>
<accession>A0A078BB98</accession>
<dbReference type="PANTHER" id="PTHR47219:SF9">
    <property type="entry name" value="GTPASE ACTIVATING PROTEIN AND CENTROSOME-ASSOCIATED, ISOFORM B"/>
    <property type="match status" value="1"/>
</dbReference>
<dbReference type="Proteomes" id="UP000039865">
    <property type="component" value="Unassembled WGS sequence"/>
</dbReference>
<dbReference type="OrthoDB" id="294251at2759"/>
<dbReference type="InterPro" id="IPR000195">
    <property type="entry name" value="Rab-GAP-TBC_dom"/>
</dbReference>
<dbReference type="OMA" id="QICHKYL"/>
<dbReference type="PANTHER" id="PTHR47219">
    <property type="entry name" value="RAB GTPASE-ACTIVATING PROTEIN 1-LIKE"/>
    <property type="match status" value="1"/>
</dbReference>
<dbReference type="InterPro" id="IPR035969">
    <property type="entry name" value="Rab-GAP_TBC_sf"/>
</dbReference>
<evidence type="ECO:0000256" key="1">
    <source>
        <dbReference type="SAM" id="MobiDB-lite"/>
    </source>
</evidence>
<dbReference type="SMART" id="SM00164">
    <property type="entry name" value="TBC"/>
    <property type="match status" value="1"/>
</dbReference>
<feature type="compositionally biased region" description="Acidic residues" evidence="1">
    <location>
        <begin position="11"/>
        <end position="23"/>
    </location>
</feature>
<reference evidence="3 4" key="1">
    <citation type="submission" date="2014-06" db="EMBL/GenBank/DDBJ databases">
        <authorList>
            <person name="Swart Estienne"/>
        </authorList>
    </citation>
    <scope>NUCLEOTIDE SEQUENCE [LARGE SCALE GENOMIC DNA]</scope>
    <source>
        <strain evidence="3 4">130c</strain>
    </source>
</reference>
<dbReference type="GO" id="GO:0005096">
    <property type="term" value="F:GTPase activator activity"/>
    <property type="evidence" value="ECO:0007669"/>
    <property type="project" value="TreeGrafter"/>
</dbReference>
<dbReference type="EMBL" id="CCKQ01018557">
    <property type="protein sequence ID" value="CDW90532.1"/>
    <property type="molecule type" value="Genomic_DNA"/>
</dbReference>
<dbReference type="AlphaFoldDB" id="A0A078BB98"/>
<dbReference type="Gene3D" id="1.10.8.270">
    <property type="entry name" value="putative rabgap domain of human tbc1 domain family member 14 like domains"/>
    <property type="match status" value="1"/>
</dbReference>
<proteinExistence type="predicted"/>
<evidence type="ECO:0000313" key="4">
    <source>
        <dbReference type="Proteomes" id="UP000039865"/>
    </source>
</evidence>
<sequence length="417" mass="49278">MDSNQEHQISDDEMEFDKETDDPELQRFNQNLKDQMKKIKISMYSQDQVMEYFNRRSIDFYRRDKKELQITNGFGFVQDTIKIDDDRSTATSCDQFQPLRLSDSAPKVDNKQLKQENARMKKWVQMLQTDPHMKNYNKYKKRVRKGIPQSVRGYAWKILSKSDQQLTQQSDPSEYYQSLLKQQGNHEVIRTIFKDVTRTFTDHVFFRDEFGQGQKTLFCVLKALSIHDQEIGYVQGMGYISAMLLTQLDEEDTFKCSLTIMNKHEFRDNFKDKMPGLAKSFYIHLSLLKKFMPKIHAHFLQNYMIPQIYATQWYMTLFASSLPYECILKIWDIYLVEGTKIIYRVCLALIKLISPNMLQMGMDELYSGLKQLQNTIDADTLIKTAMSFKFTNSVLKKIEQKYTNKPDKDILQHCVMS</sequence>
<feature type="region of interest" description="Disordered" evidence="1">
    <location>
        <begin position="1"/>
        <end position="23"/>
    </location>
</feature>
<name>A0A078BB98_STYLE</name>
<dbReference type="PROSITE" id="PS50086">
    <property type="entry name" value="TBC_RABGAP"/>
    <property type="match status" value="1"/>
</dbReference>
<dbReference type="GO" id="GO:0031267">
    <property type="term" value="F:small GTPase binding"/>
    <property type="evidence" value="ECO:0007669"/>
    <property type="project" value="TreeGrafter"/>
</dbReference>
<dbReference type="Gene3D" id="1.10.10.750">
    <property type="entry name" value="Ypt/Rab-GAP domain of gyp1p, domain 1"/>
    <property type="match status" value="1"/>
</dbReference>
<dbReference type="InterPro" id="IPR050302">
    <property type="entry name" value="Rab_GAP_TBC_domain"/>
</dbReference>
<evidence type="ECO:0000259" key="2">
    <source>
        <dbReference type="PROSITE" id="PS50086"/>
    </source>
</evidence>
<feature type="domain" description="Rab-GAP TBC" evidence="2">
    <location>
        <begin position="146"/>
        <end position="338"/>
    </location>
</feature>
<feature type="compositionally biased region" description="Basic and acidic residues" evidence="1">
    <location>
        <begin position="1"/>
        <end position="10"/>
    </location>
</feature>